<evidence type="ECO:0000313" key="4">
    <source>
        <dbReference type="Proteomes" id="UP000006322"/>
    </source>
</evidence>
<accession>K6ZKU2</accession>
<feature type="signal peptide" evidence="2">
    <location>
        <begin position="1"/>
        <end position="24"/>
    </location>
</feature>
<dbReference type="SUPFAM" id="SSF53335">
    <property type="entry name" value="S-adenosyl-L-methionine-dependent methyltransferases"/>
    <property type="match status" value="1"/>
</dbReference>
<keyword evidence="4" id="KW-1185">Reference proteome</keyword>
<name>K6ZKU2_9ALTE</name>
<dbReference type="AlphaFoldDB" id="K6ZKU2"/>
<proteinExistence type="predicted"/>
<evidence type="ECO:0008006" key="5">
    <source>
        <dbReference type="Google" id="ProtNLM"/>
    </source>
</evidence>
<comment type="caution">
    <text evidence="3">The sequence shown here is derived from an EMBL/GenBank/DDBJ whole genome shotgun (WGS) entry which is preliminary data.</text>
</comment>
<feature type="region of interest" description="Disordered" evidence="1">
    <location>
        <begin position="33"/>
        <end position="53"/>
    </location>
</feature>
<dbReference type="Gene3D" id="3.40.50.150">
    <property type="entry name" value="Vaccinia Virus protein VP39"/>
    <property type="match status" value="1"/>
</dbReference>
<organism evidence="3 4">
    <name type="scientific">Paraglaciecola polaris LMG 21857</name>
    <dbReference type="NCBI Taxonomy" id="1129793"/>
    <lineage>
        <taxon>Bacteria</taxon>
        <taxon>Pseudomonadati</taxon>
        <taxon>Pseudomonadota</taxon>
        <taxon>Gammaproteobacteria</taxon>
        <taxon>Alteromonadales</taxon>
        <taxon>Alteromonadaceae</taxon>
        <taxon>Paraglaciecola</taxon>
    </lineage>
</organism>
<sequence length="265" mass="29669">MQPKPKLINLIACAVITLASPVHAKTPLTEPQIASLLTAPDRPTDDAKRDDSRQPQKIIAFTGVGKGQHVLDFFAGGGWYSELFSNAVGPEGKVYVQNDEVIWRFAEKGLNERAKDDRLTNIMRFDNMPIVDIRIPDDSLDLVFTALNYHDLFFTHSMQDGKKVALRDDVVDYQAALSTIKKAMKADATFIIIDHAAQAGSGYEAANTLHRIDPNIVKFHMNQAGFTLIEEAFYLRNPADDLSKLVFDPAVRGKTDRFIYKFVKQ</sequence>
<evidence type="ECO:0000313" key="3">
    <source>
        <dbReference type="EMBL" id="GAC30937.1"/>
    </source>
</evidence>
<feature type="compositionally biased region" description="Basic and acidic residues" evidence="1">
    <location>
        <begin position="42"/>
        <end position="53"/>
    </location>
</feature>
<feature type="chain" id="PRO_5003902117" description="Methyltransferase type 11 domain-containing protein" evidence="2">
    <location>
        <begin position="25"/>
        <end position="265"/>
    </location>
</feature>
<reference evidence="4" key="1">
    <citation type="journal article" date="2014" name="Environ. Microbiol.">
        <title>Comparative genomics of the marine bacterial genus Glaciecola reveals the high degree of genomic diversity and genomic characteristic for cold adaptation.</title>
        <authorList>
            <person name="Qin Q.L."/>
            <person name="Xie B.B."/>
            <person name="Yu Y."/>
            <person name="Shu Y.L."/>
            <person name="Rong J.C."/>
            <person name="Zhang Y.J."/>
            <person name="Zhao D.L."/>
            <person name="Chen X.L."/>
            <person name="Zhang X.Y."/>
            <person name="Chen B."/>
            <person name="Zhou B.C."/>
            <person name="Zhang Y.Z."/>
        </authorList>
    </citation>
    <scope>NUCLEOTIDE SEQUENCE [LARGE SCALE GENOMIC DNA]</scope>
    <source>
        <strain evidence="4">LMG 21857</strain>
    </source>
</reference>
<protein>
    <recommendedName>
        <fullName evidence="5">Methyltransferase type 11 domain-containing protein</fullName>
    </recommendedName>
</protein>
<dbReference type="InterPro" id="IPR029063">
    <property type="entry name" value="SAM-dependent_MTases_sf"/>
</dbReference>
<keyword evidence="2" id="KW-0732">Signal</keyword>
<evidence type="ECO:0000256" key="2">
    <source>
        <dbReference type="SAM" id="SignalP"/>
    </source>
</evidence>
<dbReference type="Proteomes" id="UP000006322">
    <property type="component" value="Unassembled WGS sequence"/>
</dbReference>
<dbReference type="STRING" id="1129793.GPLA_0016"/>
<dbReference type="EMBL" id="BAER01000001">
    <property type="protein sequence ID" value="GAC30937.1"/>
    <property type="molecule type" value="Genomic_DNA"/>
</dbReference>
<dbReference type="RefSeq" id="WP_007102747.1">
    <property type="nucleotide sequence ID" value="NZ_BAER01000001.1"/>
</dbReference>
<gene>
    <name evidence="3" type="ORF">GPLA_0016</name>
</gene>
<evidence type="ECO:0000256" key="1">
    <source>
        <dbReference type="SAM" id="MobiDB-lite"/>
    </source>
</evidence>